<dbReference type="SMART" id="SM00825">
    <property type="entry name" value="PKS_KS"/>
    <property type="match status" value="1"/>
</dbReference>
<evidence type="ECO:0000259" key="5">
    <source>
        <dbReference type="PROSITE" id="PS52004"/>
    </source>
</evidence>
<dbReference type="InterPro" id="IPR014030">
    <property type="entry name" value="Ketoacyl_synth_N"/>
</dbReference>
<dbReference type="GO" id="GO:0006633">
    <property type="term" value="P:fatty acid biosynthetic process"/>
    <property type="evidence" value="ECO:0007669"/>
    <property type="project" value="TreeGrafter"/>
</dbReference>
<name>A0A318RIS0_WILLI</name>
<dbReference type="SUPFAM" id="SSF53901">
    <property type="entry name" value="Thiolase-like"/>
    <property type="match status" value="1"/>
</dbReference>
<comment type="pathway">
    <text evidence="1">Lipid metabolism; mycolic acid biosynthesis.</text>
</comment>
<reference evidence="6 7" key="1">
    <citation type="submission" date="2018-06" db="EMBL/GenBank/DDBJ databases">
        <title>Genomic Encyclopedia of Type Strains, Phase IV (KMG-IV): sequencing the most valuable type-strain genomes for metagenomic binning, comparative biology and taxonomic classification.</title>
        <authorList>
            <person name="Goeker M."/>
        </authorList>
    </citation>
    <scope>NUCLEOTIDE SEQUENCE [LARGE SCALE GENOMIC DNA]</scope>
    <source>
        <strain evidence="6 7">DSM 45521</strain>
    </source>
</reference>
<dbReference type="InterPro" id="IPR016039">
    <property type="entry name" value="Thiolase-like"/>
</dbReference>
<protein>
    <submittedName>
        <fullName evidence="6">3-oxoacyl-[acyl-carrier-protein] synthase II</fullName>
    </submittedName>
</protein>
<proteinExistence type="inferred from homology"/>
<comment type="caution">
    <text evidence="6">The sequence shown here is derived from an EMBL/GenBank/DDBJ whole genome shotgun (WGS) entry which is preliminary data.</text>
</comment>
<evidence type="ECO:0000313" key="6">
    <source>
        <dbReference type="EMBL" id="PYE13508.1"/>
    </source>
</evidence>
<dbReference type="PANTHER" id="PTHR11712">
    <property type="entry name" value="POLYKETIDE SYNTHASE-RELATED"/>
    <property type="match status" value="1"/>
</dbReference>
<dbReference type="EMBL" id="QJSP01000016">
    <property type="protein sequence ID" value="PYE13508.1"/>
    <property type="molecule type" value="Genomic_DNA"/>
</dbReference>
<evidence type="ECO:0000256" key="3">
    <source>
        <dbReference type="ARBA" id="ARBA00022679"/>
    </source>
</evidence>
<dbReference type="Pfam" id="PF00109">
    <property type="entry name" value="ketoacyl-synt"/>
    <property type="match status" value="1"/>
</dbReference>
<dbReference type="InterPro" id="IPR014031">
    <property type="entry name" value="Ketoacyl_synth_C"/>
</dbReference>
<accession>A0A318RIS0</accession>
<dbReference type="RefSeq" id="WP_110471892.1">
    <property type="nucleotide sequence ID" value="NZ_QJSP01000016.1"/>
</dbReference>
<dbReference type="PANTHER" id="PTHR11712:SF347">
    <property type="entry name" value="BETA KETOACYL-ACYL CARRIER PROTEIN SYNTHASE"/>
    <property type="match status" value="1"/>
</dbReference>
<evidence type="ECO:0000256" key="2">
    <source>
        <dbReference type="ARBA" id="ARBA00008467"/>
    </source>
</evidence>
<evidence type="ECO:0000256" key="4">
    <source>
        <dbReference type="RuleBase" id="RU003694"/>
    </source>
</evidence>
<gene>
    <name evidence="6" type="ORF">DFR67_11662</name>
</gene>
<dbReference type="UniPathway" id="UPA00915"/>
<keyword evidence="7" id="KW-1185">Reference proteome</keyword>
<dbReference type="Proteomes" id="UP000247591">
    <property type="component" value="Unassembled WGS sequence"/>
</dbReference>
<dbReference type="Gene3D" id="3.40.47.10">
    <property type="match status" value="2"/>
</dbReference>
<comment type="similarity">
    <text evidence="2 4">Belongs to the thiolase-like superfamily. Beta-ketoacyl-ACP synthases family.</text>
</comment>
<dbReference type="AlphaFoldDB" id="A0A318RIS0"/>
<feature type="domain" description="Ketosynthase family 3 (KS3)" evidence="5">
    <location>
        <begin position="7"/>
        <end position="388"/>
    </location>
</feature>
<keyword evidence="3 4" id="KW-0808">Transferase</keyword>
<sequence>MNINTRRQPINITGVGAVTAYGWGREALWTGLASGKPAAQLTAGFGKTIEESGWVATIPSGGDLADGSTRFARAMRWAARDAIEDAYARGWTPGQRVGLVHATVLGDLELGRAFQPGQGSQLSIREYLGMAPSTPASTLMQDYGFHGPAVNVSAMCTSGTVAILTAKMWLDNDIVDDVLVLSTDLSATPEVVSTFVRLGVAITDAEPLDACRPFQEDSRGFVFGEAAVGFVMSKQETDSYLNVLGGAMSHDGFHVTSVDPSLTHVKSCFTDALADADVSADQVRYLNAHGPGTKQCDAAEAAAASALLPADVGIYSVKPLTGHCQAAAAAVEIAAVAMSFTQRAVPATPTVAKGDQRLVDGLTPATPGITLKSSLGMGGHNSVTVLAPPTSSSS</sequence>
<dbReference type="GO" id="GO:0004315">
    <property type="term" value="F:3-oxoacyl-[acyl-carrier-protein] synthase activity"/>
    <property type="evidence" value="ECO:0007669"/>
    <property type="project" value="TreeGrafter"/>
</dbReference>
<dbReference type="InterPro" id="IPR000794">
    <property type="entry name" value="Beta-ketoacyl_synthase"/>
</dbReference>
<evidence type="ECO:0000256" key="1">
    <source>
        <dbReference type="ARBA" id="ARBA00004796"/>
    </source>
</evidence>
<dbReference type="InterPro" id="IPR020841">
    <property type="entry name" value="PKS_Beta-ketoAc_synthase_dom"/>
</dbReference>
<dbReference type="Pfam" id="PF02801">
    <property type="entry name" value="Ketoacyl-synt_C"/>
    <property type="match status" value="1"/>
</dbReference>
<dbReference type="PROSITE" id="PS52004">
    <property type="entry name" value="KS3_2"/>
    <property type="match status" value="1"/>
</dbReference>
<evidence type="ECO:0000313" key="7">
    <source>
        <dbReference type="Proteomes" id="UP000247591"/>
    </source>
</evidence>
<dbReference type="OrthoDB" id="9808669at2"/>
<organism evidence="6 7">
    <name type="scientific">Williamsia limnetica</name>
    <dbReference type="NCBI Taxonomy" id="882452"/>
    <lineage>
        <taxon>Bacteria</taxon>
        <taxon>Bacillati</taxon>
        <taxon>Actinomycetota</taxon>
        <taxon>Actinomycetes</taxon>
        <taxon>Mycobacteriales</taxon>
        <taxon>Nocardiaceae</taxon>
        <taxon>Williamsia</taxon>
    </lineage>
</organism>